<organism evidence="2 3">
    <name type="scientific">Protopolystoma xenopodis</name>
    <dbReference type="NCBI Taxonomy" id="117903"/>
    <lineage>
        <taxon>Eukaryota</taxon>
        <taxon>Metazoa</taxon>
        <taxon>Spiralia</taxon>
        <taxon>Lophotrochozoa</taxon>
        <taxon>Platyhelminthes</taxon>
        <taxon>Monogenea</taxon>
        <taxon>Polyopisthocotylea</taxon>
        <taxon>Polystomatidea</taxon>
        <taxon>Polystomatidae</taxon>
        <taxon>Protopolystoma</taxon>
    </lineage>
</organism>
<keyword evidence="1" id="KW-0812">Transmembrane</keyword>
<accession>A0A3S5BWT8</accession>
<evidence type="ECO:0000313" key="2">
    <source>
        <dbReference type="EMBL" id="VEL43814.1"/>
    </source>
</evidence>
<feature type="transmembrane region" description="Helical" evidence="1">
    <location>
        <begin position="99"/>
        <end position="121"/>
    </location>
</feature>
<keyword evidence="1" id="KW-1133">Transmembrane helix</keyword>
<evidence type="ECO:0000313" key="3">
    <source>
        <dbReference type="Proteomes" id="UP000784294"/>
    </source>
</evidence>
<protein>
    <submittedName>
        <fullName evidence="2">Uncharacterized protein</fullName>
    </submittedName>
</protein>
<evidence type="ECO:0000256" key="1">
    <source>
        <dbReference type="SAM" id="Phobius"/>
    </source>
</evidence>
<reference evidence="2" key="1">
    <citation type="submission" date="2018-11" db="EMBL/GenBank/DDBJ databases">
        <authorList>
            <consortium name="Pathogen Informatics"/>
        </authorList>
    </citation>
    <scope>NUCLEOTIDE SEQUENCE</scope>
</reference>
<sequence length="140" mass="15832">MKYDAFARAGYQSITVVLDLLRAFTEESNYMVWSSIASGLSQLRILIQEATYTSDGLDLIEAADLNSVLKAVQHVSTAERGLRILICQMAEPVFQKLGIYLFSLIFYLAMYFDFLFFLVLFSRPHSSLFCSLSLTIASFI</sequence>
<proteinExistence type="predicted"/>
<keyword evidence="3" id="KW-1185">Reference proteome</keyword>
<comment type="caution">
    <text evidence="2">The sequence shown here is derived from an EMBL/GenBank/DDBJ whole genome shotgun (WGS) entry which is preliminary data.</text>
</comment>
<dbReference type="Proteomes" id="UP000784294">
    <property type="component" value="Unassembled WGS sequence"/>
</dbReference>
<name>A0A3S5BWT8_9PLAT</name>
<gene>
    <name evidence="2" type="ORF">PXEA_LOCUS37254</name>
</gene>
<dbReference type="EMBL" id="CAAALY010285487">
    <property type="protein sequence ID" value="VEL43814.1"/>
    <property type="molecule type" value="Genomic_DNA"/>
</dbReference>
<dbReference type="AlphaFoldDB" id="A0A3S5BWT8"/>
<dbReference type="Gene3D" id="1.10.3480.20">
    <property type="match status" value="1"/>
</dbReference>
<keyword evidence="1" id="KW-0472">Membrane</keyword>